<feature type="compositionally biased region" description="Polar residues" evidence="3">
    <location>
        <begin position="33"/>
        <end position="42"/>
    </location>
</feature>
<protein>
    <submittedName>
        <fullName evidence="5">ABC transporter substrate-binding protein</fullName>
    </submittedName>
</protein>
<dbReference type="RefSeq" id="WP_361702608.1">
    <property type="nucleotide sequence ID" value="NZ_JBEZVE010000007.1"/>
</dbReference>
<evidence type="ECO:0000313" key="5">
    <source>
        <dbReference type="EMBL" id="MEU3781920.1"/>
    </source>
</evidence>
<dbReference type="InterPro" id="IPR028082">
    <property type="entry name" value="Peripla_BP_I"/>
</dbReference>
<evidence type="ECO:0000256" key="3">
    <source>
        <dbReference type="SAM" id="MobiDB-lite"/>
    </source>
</evidence>
<comment type="caution">
    <text evidence="5">The sequence shown here is derived from an EMBL/GenBank/DDBJ whole genome shotgun (WGS) entry which is preliminary data.</text>
</comment>
<proteinExistence type="inferred from homology"/>
<comment type="similarity">
    <text evidence="1">Belongs to the leucine-binding protein family.</text>
</comment>
<feature type="domain" description="Leucine-binding protein" evidence="4">
    <location>
        <begin position="85"/>
        <end position="414"/>
    </location>
</feature>
<dbReference type="PANTHER" id="PTHR30483">
    <property type="entry name" value="LEUCINE-SPECIFIC-BINDING PROTEIN"/>
    <property type="match status" value="1"/>
</dbReference>
<name>A0ABV2ZIL4_9ACTN</name>
<dbReference type="Gene3D" id="3.40.50.2300">
    <property type="match status" value="2"/>
</dbReference>
<organism evidence="5 6">
    <name type="scientific">Streptomyces sp. 900129855</name>
    <dbReference type="NCBI Taxonomy" id="3155129"/>
    <lineage>
        <taxon>Bacteria</taxon>
        <taxon>Bacillati</taxon>
        <taxon>Actinomycetota</taxon>
        <taxon>Actinomycetes</taxon>
        <taxon>Kitasatosporales</taxon>
        <taxon>Streptomycetaceae</taxon>
        <taxon>Streptomyces</taxon>
    </lineage>
</organism>
<gene>
    <name evidence="5" type="ORF">AB0E89_15260</name>
</gene>
<dbReference type="SUPFAM" id="SSF53822">
    <property type="entry name" value="Periplasmic binding protein-like I"/>
    <property type="match status" value="1"/>
</dbReference>
<accession>A0ABV2ZIL4</accession>
<feature type="region of interest" description="Disordered" evidence="3">
    <location>
        <begin position="23"/>
        <end position="42"/>
    </location>
</feature>
<reference evidence="5 6" key="1">
    <citation type="submission" date="2024-06" db="EMBL/GenBank/DDBJ databases">
        <title>The Natural Products Discovery Center: Release of the First 8490 Sequenced Strains for Exploring Actinobacteria Biosynthetic Diversity.</title>
        <authorList>
            <person name="Kalkreuter E."/>
            <person name="Kautsar S.A."/>
            <person name="Yang D."/>
            <person name="Bader C.D."/>
            <person name="Teijaro C.N."/>
            <person name="Fluegel L."/>
            <person name="Davis C.M."/>
            <person name="Simpson J.R."/>
            <person name="Lauterbach L."/>
            <person name="Steele A.D."/>
            <person name="Gui C."/>
            <person name="Meng S."/>
            <person name="Li G."/>
            <person name="Viehrig K."/>
            <person name="Ye F."/>
            <person name="Su P."/>
            <person name="Kiefer A.F."/>
            <person name="Nichols A."/>
            <person name="Cepeda A.J."/>
            <person name="Yan W."/>
            <person name="Fan B."/>
            <person name="Jiang Y."/>
            <person name="Adhikari A."/>
            <person name="Zheng C.-J."/>
            <person name="Schuster L."/>
            <person name="Cowan T.M."/>
            <person name="Smanski M.J."/>
            <person name="Chevrette M.G."/>
            <person name="De Carvalho L.P.S."/>
            <person name="Shen B."/>
        </authorList>
    </citation>
    <scope>NUCLEOTIDE SEQUENCE [LARGE SCALE GENOMIC DNA]</scope>
    <source>
        <strain evidence="5 6">NPDC033843</strain>
    </source>
</reference>
<dbReference type="PROSITE" id="PS51257">
    <property type="entry name" value="PROKAR_LIPOPROTEIN"/>
    <property type="match status" value="1"/>
</dbReference>
<keyword evidence="2" id="KW-0732">Signal</keyword>
<keyword evidence="6" id="KW-1185">Reference proteome</keyword>
<dbReference type="Pfam" id="PF13458">
    <property type="entry name" value="Peripla_BP_6"/>
    <property type="match status" value="1"/>
</dbReference>
<evidence type="ECO:0000256" key="2">
    <source>
        <dbReference type="ARBA" id="ARBA00022729"/>
    </source>
</evidence>
<dbReference type="PANTHER" id="PTHR30483:SF6">
    <property type="entry name" value="PERIPLASMIC BINDING PROTEIN OF ABC TRANSPORTER FOR NATURAL AMINO ACIDS"/>
    <property type="match status" value="1"/>
</dbReference>
<evidence type="ECO:0000313" key="6">
    <source>
        <dbReference type="Proteomes" id="UP001550739"/>
    </source>
</evidence>
<dbReference type="Proteomes" id="UP001550739">
    <property type="component" value="Unassembled WGS sequence"/>
</dbReference>
<dbReference type="InterPro" id="IPR028081">
    <property type="entry name" value="Leu-bd"/>
</dbReference>
<sequence>MRRLLIGTVTAVAVLLAGCSTRSGDDTGTGTTQKASPAAQRSSDFGTLKDVCGRGTAKSSPVQGVTADKIQVGVLSDVGFTKRSEFVDAAKVFTSWCNDAGGINGRDLVPVTRDTRLMEVRQRVLEACRADFALVGGGAALDSLGVQDRLKCLLPTFPAQSSQIGAIGSDLQAMASGPIAGYFQYAGYYSWLLKDKYPDSAQKVGVIAGDSPVTKVMAAQFEEAVAGLGGKASYSDLYPAAGVSDWTPYAQSIKKNGVKGLVFLGDFPSLAKLEQALTNIGYAPDWIDANSNAYGPAFPQLAGPALAKQHNYAELFATAPLESAADNPAAQQVIDLFEKYAPGKQVTYPVLRAFSAWLLFATSARDCATVTRKCVYDNAMKNTDWTAGGLQAPFDLTSKEPPKCYFVVEATSKGWQAADFKPDQGAYRCDAPTYKYRGDYGKPATLADVGKSLSDLT</sequence>
<dbReference type="EMBL" id="JBEZVE010000007">
    <property type="protein sequence ID" value="MEU3781920.1"/>
    <property type="molecule type" value="Genomic_DNA"/>
</dbReference>
<evidence type="ECO:0000259" key="4">
    <source>
        <dbReference type="Pfam" id="PF13458"/>
    </source>
</evidence>
<dbReference type="InterPro" id="IPR051010">
    <property type="entry name" value="BCAA_transport"/>
</dbReference>
<evidence type="ECO:0000256" key="1">
    <source>
        <dbReference type="ARBA" id="ARBA00010062"/>
    </source>
</evidence>